<reference evidence="1" key="1">
    <citation type="submission" date="2023-06" db="EMBL/GenBank/DDBJ databases">
        <title>Genome-scale phylogeny and comparative genomics of the fungal order Sordariales.</title>
        <authorList>
            <consortium name="Lawrence Berkeley National Laboratory"/>
            <person name="Hensen N."/>
            <person name="Bonometti L."/>
            <person name="Westerberg I."/>
            <person name="Brannstrom I.O."/>
            <person name="Guillou S."/>
            <person name="Cros-Aarteil S."/>
            <person name="Calhoun S."/>
            <person name="Haridas S."/>
            <person name="Kuo A."/>
            <person name="Mondo S."/>
            <person name="Pangilinan J."/>
            <person name="Riley R."/>
            <person name="LaButti K."/>
            <person name="Andreopoulos B."/>
            <person name="Lipzen A."/>
            <person name="Chen C."/>
            <person name="Yanf M."/>
            <person name="Daum C."/>
            <person name="Ng V."/>
            <person name="Clum A."/>
            <person name="Steindorff A."/>
            <person name="Ohm R."/>
            <person name="Martin F."/>
            <person name="Silar P."/>
            <person name="Natvig D."/>
            <person name="Lalanne C."/>
            <person name="Gautier V."/>
            <person name="Ament-velasquez S.L."/>
            <person name="Kruys A."/>
            <person name="Hutchinson M.I."/>
            <person name="Powell A.J."/>
            <person name="Barry K."/>
            <person name="Miller A.N."/>
            <person name="Grigoriev I.V."/>
            <person name="Debuchy R."/>
            <person name="Gladieux P."/>
            <person name="Thoren M.H."/>
            <person name="Johannesson H."/>
        </authorList>
    </citation>
    <scope>NUCLEOTIDE SEQUENCE</scope>
    <source>
        <strain evidence="1">SMH2392-1A</strain>
    </source>
</reference>
<sequence length="279" mass="30388">MPSPPPNHLVVVCGHAIWTDGPANGWDEREWLIESYKRGETPTFIEHIRAGVRVLAGDERAVLVFSGGPTRSETQLSEARSYYNLAAANGFFELLPLASTSRILLEERALDSYYNILFSVVEFWRAHAAWPERLTIVSHAFKRARLVDAHCAAIGFLPLDRVGFVGINPPGVGESRLPESTGVSGDGGGAHISREKAEAMQGVQLVVGQWADDPHGVGEALAGKRRARNCWAVDQRLFFSEEERVRSGVGTRVLGDGSEALGDNGVTPWGTMGDDIEAR</sequence>
<evidence type="ECO:0008006" key="3">
    <source>
        <dbReference type="Google" id="ProtNLM"/>
    </source>
</evidence>
<evidence type="ECO:0000313" key="1">
    <source>
        <dbReference type="EMBL" id="KAK0728588.1"/>
    </source>
</evidence>
<dbReference type="Proteomes" id="UP001172101">
    <property type="component" value="Unassembled WGS sequence"/>
</dbReference>
<accession>A0AA40B784</accession>
<dbReference type="RefSeq" id="XP_060301443.1">
    <property type="nucleotide sequence ID" value="XM_060436775.1"/>
</dbReference>
<proteinExistence type="predicted"/>
<dbReference type="GO" id="GO:0005737">
    <property type="term" value="C:cytoplasm"/>
    <property type="evidence" value="ECO:0007669"/>
    <property type="project" value="TreeGrafter"/>
</dbReference>
<evidence type="ECO:0000313" key="2">
    <source>
        <dbReference type="Proteomes" id="UP001172101"/>
    </source>
</evidence>
<protein>
    <recommendedName>
        <fullName evidence="3">DUF218 domain-containing protein</fullName>
    </recommendedName>
</protein>
<organism evidence="1 2">
    <name type="scientific">Lasiosphaeria miniovina</name>
    <dbReference type="NCBI Taxonomy" id="1954250"/>
    <lineage>
        <taxon>Eukaryota</taxon>
        <taxon>Fungi</taxon>
        <taxon>Dikarya</taxon>
        <taxon>Ascomycota</taxon>
        <taxon>Pezizomycotina</taxon>
        <taxon>Sordariomycetes</taxon>
        <taxon>Sordariomycetidae</taxon>
        <taxon>Sordariales</taxon>
        <taxon>Lasiosphaeriaceae</taxon>
        <taxon>Lasiosphaeria</taxon>
    </lineage>
</organism>
<name>A0AA40B784_9PEZI</name>
<keyword evidence="2" id="KW-1185">Reference proteome</keyword>
<dbReference type="PANTHER" id="PTHR28110">
    <property type="entry name" value="TRANSMEMBRANE PROTEIN"/>
    <property type="match status" value="1"/>
</dbReference>
<dbReference type="AlphaFoldDB" id="A0AA40B784"/>
<dbReference type="InterPro" id="IPR055323">
    <property type="entry name" value="C57A10.07/YOR238W"/>
</dbReference>
<comment type="caution">
    <text evidence="1">The sequence shown here is derived from an EMBL/GenBank/DDBJ whole genome shotgun (WGS) entry which is preliminary data.</text>
</comment>
<dbReference type="GeneID" id="85320045"/>
<gene>
    <name evidence="1" type="ORF">B0T26DRAFT_635922</name>
</gene>
<dbReference type="PANTHER" id="PTHR28110:SF1">
    <property type="entry name" value="TRANSMEMBRANE PROTEIN"/>
    <property type="match status" value="1"/>
</dbReference>
<dbReference type="EMBL" id="JAUIRO010000002">
    <property type="protein sequence ID" value="KAK0728588.1"/>
    <property type="molecule type" value="Genomic_DNA"/>
</dbReference>